<organism evidence="2 3">
    <name type="scientific">Cytobacillus dafuensis</name>
    <name type="common">Bacillus dafuensis</name>
    <dbReference type="NCBI Taxonomy" id="1742359"/>
    <lineage>
        <taxon>Bacteria</taxon>
        <taxon>Bacillati</taxon>
        <taxon>Bacillota</taxon>
        <taxon>Bacilli</taxon>
        <taxon>Bacillales</taxon>
        <taxon>Bacillaceae</taxon>
        <taxon>Cytobacillus</taxon>
    </lineage>
</organism>
<name>A0A5B8Z545_CYTDA</name>
<sequence>MISKIIEKHNKIKGDDNMKHVKALAIKFISCFVLLYIILGVFYGMSFWGVFIVSFGLVFVSYTLGDLLILPRTNNIVATLADFVMSIFIIWLMIYSLTFANNLFMRSLIASAGIAIFEFFFHKYMTIQVINNTQISTINPLKVQFQTEASEELTPNRTELKKMDDENNK</sequence>
<feature type="transmembrane region" description="Helical" evidence="1">
    <location>
        <begin position="21"/>
        <end position="39"/>
    </location>
</feature>
<dbReference type="OrthoDB" id="2111682at2"/>
<keyword evidence="1" id="KW-0472">Membrane</keyword>
<evidence type="ECO:0000313" key="2">
    <source>
        <dbReference type="EMBL" id="QED48234.1"/>
    </source>
</evidence>
<proteinExistence type="predicted"/>
<feature type="transmembrane region" description="Helical" evidence="1">
    <location>
        <begin position="103"/>
        <end position="121"/>
    </location>
</feature>
<dbReference type="EMBL" id="CP042593">
    <property type="protein sequence ID" value="QED48234.1"/>
    <property type="molecule type" value="Genomic_DNA"/>
</dbReference>
<feature type="transmembrane region" description="Helical" evidence="1">
    <location>
        <begin position="76"/>
        <end position="97"/>
    </location>
</feature>
<keyword evidence="3" id="KW-1185">Reference proteome</keyword>
<dbReference type="STRING" id="1742359.GCA_001439625_01837"/>
<dbReference type="Pfam" id="PF10710">
    <property type="entry name" value="DUF2512"/>
    <property type="match status" value="1"/>
</dbReference>
<dbReference type="InterPro" id="IPR019649">
    <property type="entry name" value="DUF2512"/>
</dbReference>
<keyword evidence="1" id="KW-0812">Transmembrane</keyword>
<dbReference type="Proteomes" id="UP000321555">
    <property type="component" value="Chromosome"/>
</dbReference>
<gene>
    <name evidence="2" type="ORF">FSZ17_13840</name>
</gene>
<keyword evidence="1" id="KW-1133">Transmembrane helix</keyword>
<dbReference type="KEGG" id="bda:FSZ17_13840"/>
<reference evidence="3" key="1">
    <citation type="submission" date="2019-08" db="EMBL/GenBank/DDBJ databases">
        <authorList>
            <person name="Zheng X."/>
        </authorList>
    </citation>
    <scope>NUCLEOTIDE SEQUENCE [LARGE SCALE GENOMIC DNA]</scope>
    <source>
        <strain evidence="3">FJAT-25496</strain>
    </source>
</reference>
<accession>A0A5B8Z545</accession>
<dbReference type="AlphaFoldDB" id="A0A5B8Z545"/>
<protein>
    <submittedName>
        <fullName evidence="2">DUF2512 family protein</fullName>
    </submittedName>
</protein>
<evidence type="ECO:0000313" key="3">
    <source>
        <dbReference type="Proteomes" id="UP000321555"/>
    </source>
</evidence>
<feature type="transmembrane region" description="Helical" evidence="1">
    <location>
        <begin position="45"/>
        <end position="64"/>
    </location>
</feature>
<evidence type="ECO:0000256" key="1">
    <source>
        <dbReference type="SAM" id="Phobius"/>
    </source>
</evidence>